<dbReference type="InterPro" id="IPR008928">
    <property type="entry name" value="6-hairpin_glycosidase_sf"/>
</dbReference>
<accession>A0ABU9L2T2</accession>
<dbReference type="Gene3D" id="3.40.50.2000">
    <property type="entry name" value="Glycogen Phosphorylase B"/>
    <property type="match status" value="2"/>
</dbReference>
<dbReference type="EC" id="2.4.-.-" evidence="2"/>
<evidence type="ECO:0000259" key="1">
    <source>
        <dbReference type="Pfam" id="PF00534"/>
    </source>
</evidence>
<evidence type="ECO:0000313" key="2">
    <source>
        <dbReference type="EMBL" id="MEL4455681.1"/>
    </source>
</evidence>
<dbReference type="InterPro" id="IPR001296">
    <property type="entry name" value="Glyco_trans_1"/>
</dbReference>
<dbReference type="RefSeq" id="WP_342159562.1">
    <property type="nucleotide sequence ID" value="NZ_JBCDNA010000001.1"/>
</dbReference>
<dbReference type="SUPFAM" id="SSF53756">
    <property type="entry name" value="UDP-Glycosyltransferase/glycogen phosphorylase"/>
    <property type="match status" value="1"/>
</dbReference>
<feature type="domain" description="Glycosyl transferase family 1" evidence="1">
    <location>
        <begin position="178"/>
        <end position="354"/>
    </location>
</feature>
<organism evidence="2 3">
    <name type="scientific">Lutimonas vermicola</name>
    <dbReference type="NCBI Taxonomy" id="414288"/>
    <lineage>
        <taxon>Bacteria</taxon>
        <taxon>Pseudomonadati</taxon>
        <taxon>Bacteroidota</taxon>
        <taxon>Flavobacteriia</taxon>
        <taxon>Flavobacteriales</taxon>
        <taxon>Flavobacteriaceae</taxon>
        <taxon>Lutimonas</taxon>
    </lineage>
</organism>
<dbReference type="GO" id="GO:0016757">
    <property type="term" value="F:glycosyltransferase activity"/>
    <property type="evidence" value="ECO:0007669"/>
    <property type="project" value="UniProtKB-KW"/>
</dbReference>
<comment type="caution">
    <text evidence="2">The sequence shown here is derived from an EMBL/GenBank/DDBJ whole genome shotgun (WGS) entry which is preliminary data.</text>
</comment>
<dbReference type="PANTHER" id="PTHR12526">
    <property type="entry name" value="GLYCOSYLTRANSFERASE"/>
    <property type="match status" value="1"/>
</dbReference>
<dbReference type="EMBL" id="JBCDNA010000001">
    <property type="protein sequence ID" value="MEL4455681.1"/>
    <property type="molecule type" value="Genomic_DNA"/>
</dbReference>
<gene>
    <name evidence="2" type="ORF">AABB81_07215</name>
</gene>
<keyword evidence="3" id="KW-1185">Reference proteome</keyword>
<dbReference type="SUPFAM" id="SSF48208">
    <property type="entry name" value="Six-hairpin glycosidases"/>
    <property type="match status" value="1"/>
</dbReference>
<name>A0ABU9L2T2_9FLAO</name>
<keyword evidence="2" id="KW-0808">Transferase</keyword>
<proteinExistence type="predicted"/>
<dbReference type="Pfam" id="PF00534">
    <property type="entry name" value="Glycos_transf_1"/>
    <property type="match status" value="1"/>
</dbReference>
<keyword evidence="2" id="KW-0328">Glycosyltransferase</keyword>
<sequence>MKLKIVFVSTVPPTQCGIATYTKDLIDAFQSTFENLECIYCKLTEISEVVPDTSFTLNYNKKEDYRRVAEEINADDSIRLVHIQHEFGLFGGHYGDYLLELLEHLKKPIAFTFHSVIPNPHKQFQTFVQLLASYSSIIFAMTRDSKNLLQSDYHIDENLITYVPHGTHIVAYNEPNQTKKKLGLENHKILSTFGLLGTGKSIETAINALPEIIENHPDTLYLVIGKSHPKNIKDGVDPYRQYLKNIISEKKLDQHVLFIDRYLELEELLEYLRATDVYLFTSKNPEQAVSGTFAYAMSCSCPIVATSIPHIREELSPDTGIIVDIGNSRDFSRAVNKLLSNDALRESMAINAYQKTRESSWENVAIKHFNAYTEKAKLFSNVKFRIPKIKLSHIKNLTTSNGIIQFSKINLPDINSGYTLDDNARALIMMSMHYMLFRKKEDLLYIEIYLNFLERSQQPTGNFINYIDQFNQEHIQNSYVNLEDSNARAVWALGTLISFEDHMPAGIIKRAVTCFLKCKPWVSNLLSPRAIGFSIKGLYAYYVSTKEKFVIPVIEHLANNLITKYDLHATKNWKWFENYMTYANSVLPEAMIYAYLTTGNSAYKKAGVESLDFLLSKMFLKDGFKVISNKGWYHKNKNPMQFGEQPIDVAYTIQTLNVFYQVIGDKAYKSKMNLAFEWFLGRNQLSQIMYNPVSGGCFDGLEEKNVNLNQGAESAVCYLMARLIIEQYHRRKYEKRVELGEVFNQKGAPFI</sequence>
<dbReference type="PANTHER" id="PTHR12526:SF572">
    <property type="entry name" value="BLL5144 PROTEIN"/>
    <property type="match status" value="1"/>
</dbReference>
<reference evidence="2 3" key="1">
    <citation type="submission" date="2024-04" db="EMBL/GenBank/DDBJ databases">
        <title>whole genome sequencing of Lutimonas vermicola strain IMCC1616.</title>
        <authorList>
            <person name="Bae S.S."/>
        </authorList>
    </citation>
    <scope>NUCLEOTIDE SEQUENCE [LARGE SCALE GENOMIC DNA]</scope>
    <source>
        <strain evidence="2 3">IMCC1616</strain>
    </source>
</reference>
<dbReference type="Proteomes" id="UP001474120">
    <property type="component" value="Unassembled WGS sequence"/>
</dbReference>
<protein>
    <submittedName>
        <fullName evidence="2">Glycosyltransferase</fullName>
        <ecNumber evidence="2">2.4.-.-</ecNumber>
    </submittedName>
</protein>
<evidence type="ECO:0000313" key="3">
    <source>
        <dbReference type="Proteomes" id="UP001474120"/>
    </source>
</evidence>